<keyword evidence="2" id="KW-1185">Reference proteome</keyword>
<organism evidence="1 2">
    <name type="scientific">Streptomyces kasugaensis</name>
    <dbReference type="NCBI Taxonomy" id="1946"/>
    <lineage>
        <taxon>Bacteria</taxon>
        <taxon>Bacillati</taxon>
        <taxon>Actinomycetota</taxon>
        <taxon>Actinomycetes</taxon>
        <taxon>Kitasatosporales</taxon>
        <taxon>Streptomycetaceae</taxon>
        <taxon>Streptomyces</taxon>
    </lineage>
</organism>
<dbReference type="EMBL" id="SIXH01000061">
    <property type="protein sequence ID" value="TBO59898.1"/>
    <property type="molecule type" value="Genomic_DNA"/>
</dbReference>
<proteinExistence type="predicted"/>
<dbReference type="Proteomes" id="UP000292452">
    <property type="component" value="Unassembled WGS sequence"/>
</dbReference>
<protein>
    <submittedName>
        <fullName evidence="1">Uncharacterized protein</fullName>
    </submittedName>
</protein>
<sequence>MLGHWPLIEADLHEIYGVDLSDRALLRARSWRWLRVRILALLSAESRLARALTPPSAAPASSGGTTVRR</sequence>
<accession>A0A4Q9HX83</accession>
<gene>
    <name evidence="1" type="ORF">EYS09_09770</name>
</gene>
<evidence type="ECO:0000313" key="2">
    <source>
        <dbReference type="Proteomes" id="UP000292452"/>
    </source>
</evidence>
<name>A0A4Q9HX83_STRKA</name>
<comment type="caution">
    <text evidence="1">The sequence shown here is derived from an EMBL/GenBank/DDBJ whole genome shotgun (WGS) entry which is preliminary data.</text>
</comment>
<reference evidence="1 2" key="1">
    <citation type="submission" date="2019-02" db="EMBL/GenBank/DDBJ databases">
        <title>Draft Genome Sequence of Streptomyces sp. AM-2504, identified by 16S rRNA comparative analysis as a Streptomyces Kasugaensis strain.</title>
        <authorList>
            <person name="Napolioni V."/>
            <person name="Giuliodori A.M."/>
            <person name="Spurio R."/>
            <person name="Fabbretti A."/>
        </authorList>
    </citation>
    <scope>NUCLEOTIDE SEQUENCE [LARGE SCALE GENOMIC DNA]</scope>
    <source>
        <strain evidence="1 2">AM-2504</strain>
    </source>
</reference>
<dbReference type="AlphaFoldDB" id="A0A4Q9HX83"/>
<evidence type="ECO:0000313" key="1">
    <source>
        <dbReference type="EMBL" id="TBO59898.1"/>
    </source>
</evidence>